<evidence type="ECO:0000313" key="4">
    <source>
        <dbReference type="Proteomes" id="UP000012174"/>
    </source>
</evidence>
<feature type="region of interest" description="Disordered" evidence="1">
    <location>
        <begin position="1"/>
        <end position="21"/>
    </location>
</feature>
<keyword evidence="3" id="KW-0436">Ligase</keyword>
<dbReference type="EMBL" id="KB706956">
    <property type="protein sequence ID" value="EMR64970.1"/>
    <property type="molecule type" value="Genomic_DNA"/>
</dbReference>
<protein>
    <submittedName>
        <fullName evidence="3">Putative propionate-ligase protein</fullName>
    </submittedName>
</protein>
<sequence length="157" mass="17027">MTPPPPPMSQRQHLQDEVHRRSLADPAAFWAEQAAHLHWHQQPTSTLRRSTKTLSSSSSSSPSSSSSSSSSKPKSNNDGSGSGSETIEHPDWEWFGGGEISTCYNCVDRHVLAGHGDEPAIYYDSPVTGGTKQTITYAQLLDEVEVAAGALREEVSY</sequence>
<keyword evidence="4" id="KW-1185">Reference proteome</keyword>
<proteinExistence type="predicted"/>
<dbReference type="PANTHER" id="PTHR43347:SF3">
    <property type="entry name" value="ACYL-COA SYNTHETASE SHORT-CHAIN FAMILY MEMBER 3, MITOCHONDRIAL"/>
    <property type="match status" value="1"/>
</dbReference>
<feature type="compositionally biased region" description="Low complexity" evidence="1">
    <location>
        <begin position="45"/>
        <end position="79"/>
    </location>
</feature>
<feature type="region of interest" description="Disordered" evidence="1">
    <location>
        <begin position="38"/>
        <end position="92"/>
    </location>
</feature>
<dbReference type="Gene3D" id="3.40.50.12780">
    <property type="entry name" value="N-terminal domain of ligase-like"/>
    <property type="match status" value="1"/>
</dbReference>
<evidence type="ECO:0000256" key="1">
    <source>
        <dbReference type="SAM" id="MobiDB-lite"/>
    </source>
</evidence>
<dbReference type="KEGG" id="ela:UCREL1_8051"/>
<dbReference type="SUPFAM" id="SSF56801">
    <property type="entry name" value="Acetyl-CoA synthetase-like"/>
    <property type="match status" value="1"/>
</dbReference>
<dbReference type="Pfam" id="PF16177">
    <property type="entry name" value="ACAS_N"/>
    <property type="match status" value="1"/>
</dbReference>
<organism evidence="3 4">
    <name type="scientific">Eutypa lata (strain UCR-EL1)</name>
    <name type="common">Grapevine dieback disease fungus</name>
    <name type="synonym">Eutypa armeniacae</name>
    <dbReference type="NCBI Taxonomy" id="1287681"/>
    <lineage>
        <taxon>Eukaryota</taxon>
        <taxon>Fungi</taxon>
        <taxon>Dikarya</taxon>
        <taxon>Ascomycota</taxon>
        <taxon>Pezizomycotina</taxon>
        <taxon>Sordariomycetes</taxon>
        <taxon>Xylariomycetidae</taxon>
        <taxon>Xylariales</taxon>
        <taxon>Diatrypaceae</taxon>
        <taxon>Eutypa</taxon>
    </lineage>
</organism>
<dbReference type="GO" id="GO:0050218">
    <property type="term" value="F:propionate-CoA ligase activity"/>
    <property type="evidence" value="ECO:0007669"/>
    <property type="project" value="TreeGrafter"/>
</dbReference>
<name>M7TE43_EUTLA</name>
<gene>
    <name evidence="3" type="ORF">UCREL1_8051</name>
</gene>
<dbReference type="OrthoDB" id="1706066at2759"/>
<dbReference type="STRING" id="1287681.M7TE43"/>
<dbReference type="eggNOG" id="KOG1175">
    <property type="taxonomic scope" value="Eukaryota"/>
</dbReference>
<evidence type="ECO:0000259" key="2">
    <source>
        <dbReference type="Pfam" id="PF16177"/>
    </source>
</evidence>
<feature type="domain" description="Acetyl-coenzyme A synthetase N-terminal" evidence="2">
    <location>
        <begin position="16"/>
        <end position="52"/>
    </location>
</feature>
<reference evidence="4" key="1">
    <citation type="journal article" date="2013" name="Genome Announc.">
        <title>Draft genome sequence of the grapevine dieback fungus Eutypa lata UCR-EL1.</title>
        <authorList>
            <person name="Blanco-Ulate B."/>
            <person name="Rolshausen P.E."/>
            <person name="Cantu D."/>
        </authorList>
    </citation>
    <scope>NUCLEOTIDE SEQUENCE [LARGE SCALE GENOMIC DNA]</scope>
    <source>
        <strain evidence="4">UCR-EL1</strain>
    </source>
</reference>
<dbReference type="AlphaFoldDB" id="M7TE43"/>
<dbReference type="Proteomes" id="UP000012174">
    <property type="component" value="Unassembled WGS sequence"/>
</dbReference>
<evidence type="ECO:0000313" key="3">
    <source>
        <dbReference type="EMBL" id="EMR64970.1"/>
    </source>
</evidence>
<dbReference type="HOGENOM" id="CLU_1677880_0_0_1"/>
<dbReference type="InterPro" id="IPR042099">
    <property type="entry name" value="ANL_N_sf"/>
</dbReference>
<dbReference type="PANTHER" id="PTHR43347">
    <property type="entry name" value="ACYL-COA SYNTHETASE"/>
    <property type="match status" value="1"/>
</dbReference>
<dbReference type="InterPro" id="IPR032387">
    <property type="entry name" value="ACAS_N"/>
</dbReference>
<accession>M7TE43</accession>